<dbReference type="RefSeq" id="YP_008770469.1">
    <property type="nucleotide sequence ID" value="NC_022763.1"/>
</dbReference>
<sequence>MRARRFIYHVHYTVHGYDGTTGDGDGQFSIPKKKLTEPSIERLNDFLKEHWKEKTGRAARVVIIKSYQLIRESRGRKI</sequence>
<reference evidence="1 2" key="1">
    <citation type="journal article" date="2013" name="Genome Announc.">
        <title>Complete Genome of Bacillus thuringiensis Myophage Spock.</title>
        <authorList>
            <person name="Maroun J.W."/>
            <person name="Whitcher K.J."/>
            <person name="Chamakura K.R."/>
            <person name="Kuty Everett G.F."/>
        </authorList>
    </citation>
    <scope>NUCLEOTIDE SEQUENCE [LARGE SCALE GENOMIC DNA]</scope>
</reference>
<evidence type="ECO:0000313" key="1">
    <source>
        <dbReference type="EMBL" id="AGY48645.1"/>
    </source>
</evidence>
<name>U5PXB8_9CAUD</name>
<protein>
    <submittedName>
        <fullName evidence="1">Uncharacterized protein</fullName>
    </submittedName>
</protein>
<dbReference type="KEGG" id="vg:17959271"/>
<proteinExistence type="predicted"/>
<dbReference type="OrthoDB" id="38532at10239"/>
<dbReference type="GeneID" id="17959271"/>
<dbReference type="Proteomes" id="UP000017657">
    <property type="component" value="Segment"/>
</dbReference>
<accession>U5PXB8</accession>
<evidence type="ECO:0000313" key="2">
    <source>
        <dbReference type="Proteomes" id="UP000017657"/>
    </source>
</evidence>
<organism evidence="1 2">
    <name type="scientific">Bacillus phage Spock</name>
    <dbReference type="NCBI Taxonomy" id="1406791"/>
    <lineage>
        <taxon>Viruses</taxon>
        <taxon>Duplodnaviria</taxon>
        <taxon>Heunggongvirae</taxon>
        <taxon>Uroviricota</taxon>
        <taxon>Caudoviricetes</taxon>
        <taxon>Herelleviridae</taxon>
        <taxon>Bastillevirinae</taxon>
        <taxon>Bequatrovirus</taxon>
        <taxon>Bequatrovirus spock</taxon>
    </lineage>
</organism>
<dbReference type="EMBL" id="KF669662">
    <property type="protein sequence ID" value="AGY48645.1"/>
    <property type="molecule type" value="Genomic_DNA"/>
</dbReference>
<gene>
    <name evidence="1" type="ORF">Spock_245</name>
</gene>
<keyword evidence="2" id="KW-1185">Reference proteome</keyword>